<sequence>MSCLPLQPTVEVPKESKKRKANDDEDLRGPSKQPAPASQDHGTQKRLSATRTAYQHFLDAYEGKTSSPLGSDTPRKTKNTIKGTSAYKCMLIFSTKDESVLLPACKEDGAGKYRYHISSQNPMLEIKLGVPQPQPFKSSHSLFISSEQICGKVTLSAIRNSTTGMFQQAVTDLGLPPISDNDEKIASVIDSIKNLRQENGIRFFRLAIIGPLSDPRTEPGYVGSQSPLVEKREGALSIQYITVARMSTDHLDFVDSFWDYVVHRFQKDGIYWGYKLDRHVPFINSANPQVTPSYSELVIMGHENAPYLPWMRDERTGSSVPHKM</sequence>
<dbReference type="Proteomes" id="UP000254866">
    <property type="component" value="Unassembled WGS sequence"/>
</dbReference>
<name>A0A370TCP6_9HELO</name>
<proteinExistence type="predicted"/>
<evidence type="ECO:0000313" key="3">
    <source>
        <dbReference type="Proteomes" id="UP000254866"/>
    </source>
</evidence>
<keyword evidence="3" id="KW-1185">Reference proteome</keyword>
<protein>
    <submittedName>
        <fullName evidence="2">Uncharacterized protein</fullName>
    </submittedName>
</protein>
<dbReference type="GeneID" id="43602283"/>
<reference evidence="2 3" key="1">
    <citation type="journal article" date="2018" name="IMA Fungus">
        <title>IMA Genome-F 9: Draft genome sequence of Annulohypoxylon stygium, Aspergillus mulundensis, Berkeleyomyces basicola (syn. Thielaviopsis basicola), Ceratocystis smalleyi, two Cercospora beticola strains, Coleophoma cylindrospora, Fusarium fracticaudum, Phialophora cf. hyalina, and Morchella septimelata.</title>
        <authorList>
            <person name="Wingfield B.D."/>
            <person name="Bills G.F."/>
            <person name="Dong Y."/>
            <person name="Huang W."/>
            <person name="Nel W.J."/>
            <person name="Swalarsk-Parry B.S."/>
            <person name="Vaghefi N."/>
            <person name="Wilken P.M."/>
            <person name="An Z."/>
            <person name="de Beer Z.W."/>
            <person name="De Vos L."/>
            <person name="Chen L."/>
            <person name="Duong T.A."/>
            <person name="Gao Y."/>
            <person name="Hammerbacher A."/>
            <person name="Kikkert J.R."/>
            <person name="Li Y."/>
            <person name="Li H."/>
            <person name="Li K."/>
            <person name="Li Q."/>
            <person name="Liu X."/>
            <person name="Ma X."/>
            <person name="Naidoo K."/>
            <person name="Pethybridge S.J."/>
            <person name="Sun J."/>
            <person name="Steenkamp E.T."/>
            <person name="van der Nest M.A."/>
            <person name="van Wyk S."/>
            <person name="Wingfield M.J."/>
            <person name="Xiong C."/>
            <person name="Yue Q."/>
            <person name="Zhang X."/>
        </authorList>
    </citation>
    <scope>NUCLEOTIDE SEQUENCE [LARGE SCALE GENOMIC DNA]</scope>
    <source>
        <strain evidence="2 3">BP 5553</strain>
    </source>
</reference>
<accession>A0A370TCP6</accession>
<gene>
    <name evidence="2" type="ORF">BP5553_09434</name>
</gene>
<dbReference type="EMBL" id="NPIC01000011">
    <property type="protein sequence ID" value="RDL32032.1"/>
    <property type="molecule type" value="Genomic_DNA"/>
</dbReference>
<organism evidence="2 3">
    <name type="scientific">Venustampulla echinocandica</name>
    <dbReference type="NCBI Taxonomy" id="2656787"/>
    <lineage>
        <taxon>Eukaryota</taxon>
        <taxon>Fungi</taxon>
        <taxon>Dikarya</taxon>
        <taxon>Ascomycota</taxon>
        <taxon>Pezizomycotina</taxon>
        <taxon>Leotiomycetes</taxon>
        <taxon>Helotiales</taxon>
        <taxon>Pleuroascaceae</taxon>
        <taxon>Venustampulla</taxon>
    </lineage>
</organism>
<feature type="region of interest" description="Disordered" evidence="1">
    <location>
        <begin position="1"/>
        <end position="48"/>
    </location>
</feature>
<evidence type="ECO:0000256" key="1">
    <source>
        <dbReference type="SAM" id="MobiDB-lite"/>
    </source>
</evidence>
<evidence type="ECO:0000313" key="2">
    <source>
        <dbReference type="EMBL" id="RDL32032.1"/>
    </source>
</evidence>
<dbReference type="RefSeq" id="XP_031865964.1">
    <property type="nucleotide sequence ID" value="XM_032018057.1"/>
</dbReference>
<comment type="caution">
    <text evidence="2">The sequence shown here is derived from an EMBL/GenBank/DDBJ whole genome shotgun (WGS) entry which is preliminary data.</text>
</comment>
<dbReference type="AlphaFoldDB" id="A0A370TCP6"/>